<comment type="caution">
    <text evidence="4">The sequence shown here is derived from an EMBL/GenBank/DDBJ whole genome shotgun (WGS) entry which is preliminary data.</text>
</comment>
<keyword evidence="2" id="KW-0472">Membrane</keyword>
<name>A0A3S1E8F0_9GAMM</name>
<evidence type="ECO:0000313" key="5">
    <source>
        <dbReference type="Proteomes" id="UP000286912"/>
    </source>
</evidence>
<keyword evidence="5" id="KW-1185">Reference proteome</keyword>
<feature type="region of interest" description="Disordered" evidence="1">
    <location>
        <begin position="121"/>
        <end position="148"/>
    </location>
</feature>
<dbReference type="AlphaFoldDB" id="A0A3S1E8F0"/>
<dbReference type="RefSeq" id="WP_126950814.1">
    <property type="nucleotide sequence ID" value="NZ_RZHD01000005.1"/>
</dbReference>
<dbReference type="OrthoDB" id="5298777at2"/>
<feature type="domain" description="Tim44-like" evidence="3">
    <location>
        <begin position="142"/>
        <end position="270"/>
    </location>
</feature>
<evidence type="ECO:0000256" key="2">
    <source>
        <dbReference type="SAM" id="Phobius"/>
    </source>
</evidence>
<evidence type="ECO:0000256" key="1">
    <source>
        <dbReference type="SAM" id="MobiDB-lite"/>
    </source>
</evidence>
<organism evidence="4 5">
    <name type="scientific">Vreelandella populi</name>
    <dbReference type="NCBI Taxonomy" id="2498858"/>
    <lineage>
        <taxon>Bacteria</taxon>
        <taxon>Pseudomonadati</taxon>
        <taxon>Pseudomonadota</taxon>
        <taxon>Gammaproteobacteria</taxon>
        <taxon>Oceanospirillales</taxon>
        <taxon>Halomonadaceae</taxon>
        <taxon>Vreelandella</taxon>
    </lineage>
</organism>
<dbReference type="InterPro" id="IPR032710">
    <property type="entry name" value="NTF2-like_dom_sf"/>
</dbReference>
<evidence type="ECO:0000313" key="4">
    <source>
        <dbReference type="EMBL" id="RUR46755.1"/>
    </source>
</evidence>
<dbReference type="EMBL" id="RZHD01000005">
    <property type="protein sequence ID" value="RUR46755.1"/>
    <property type="molecule type" value="Genomic_DNA"/>
</dbReference>
<keyword evidence="2" id="KW-1133">Transmembrane helix</keyword>
<feature type="compositionally biased region" description="Low complexity" evidence="1">
    <location>
        <begin position="45"/>
        <end position="63"/>
    </location>
</feature>
<feature type="region of interest" description="Disordered" evidence="1">
    <location>
        <begin position="30"/>
        <end position="63"/>
    </location>
</feature>
<accession>A0A3S1E8F0</accession>
<dbReference type="SUPFAM" id="SSF54427">
    <property type="entry name" value="NTF2-like"/>
    <property type="match status" value="1"/>
</dbReference>
<dbReference type="Proteomes" id="UP000286912">
    <property type="component" value="Unassembled WGS sequence"/>
</dbReference>
<dbReference type="Gene3D" id="3.10.450.240">
    <property type="match status" value="1"/>
</dbReference>
<reference evidence="4 5" key="1">
    <citation type="submission" date="2018-12" db="EMBL/GenBank/DDBJ databases">
        <title>three novel Halomonas strain isolated from plants.</title>
        <authorList>
            <person name="Sun C."/>
        </authorList>
    </citation>
    <scope>NUCLEOTIDE SEQUENCE [LARGE SCALE GENOMIC DNA]</scope>
    <source>
        <strain evidence="4 5">RC</strain>
    </source>
</reference>
<feature type="transmembrane region" description="Helical" evidence="2">
    <location>
        <begin position="97"/>
        <end position="114"/>
    </location>
</feature>
<protein>
    <submittedName>
        <fullName evidence="4">Tim44 domain-containing protein</fullName>
    </submittedName>
</protein>
<sequence>MLRQLFIMLLVSTLGFGLAIESADARRMGGGSNMGSVSRSADRPAATQQAQNTQQAPAGAAASRGGMGGMMGGMLAGGLLAALFFGGAFDGLRLMDFIMIIGVAALAFIALRAMRAQRPATASQGHAQQRTPAQPINTATSSGAASSQFGTAPEWFDKERFLSGAKEHFMTLQRAWDNNDFTLIQEYVTPELYNLLREERAQQPANNRTEVVRLFAELGDITELDDRAEATVIFHGILEENDQQTDFNETWHLTRTMQSDAPWYLQGIEQNPSA</sequence>
<dbReference type="InterPro" id="IPR007379">
    <property type="entry name" value="Tim44-like_dom"/>
</dbReference>
<dbReference type="PANTHER" id="PTHR41542">
    <property type="entry name" value="BLL5807 PROTEIN"/>
    <property type="match status" value="1"/>
</dbReference>
<evidence type="ECO:0000259" key="3">
    <source>
        <dbReference type="SMART" id="SM00978"/>
    </source>
</evidence>
<gene>
    <name evidence="4" type="ORF">ELY37_12470</name>
</gene>
<feature type="transmembrane region" description="Helical" evidence="2">
    <location>
        <begin position="67"/>
        <end position="85"/>
    </location>
</feature>
<dbReference type="Pfam" id="PF04280">
    <property type="entry name" value="Tim44"/>
    <property type="match status" value="1"/>
</dbReference>
<proteinExistence type="predicted"/>
<dbReference type="PANTHER" id="PTHR41542:SF1">
    <property type="entry name" value="BLL5807 PROTEIN"/>
    <property type="match status" value="1"/>
</dbReference>
<dbReference type="SMART" id="SM00978">
    <property type="entry name" value="Tim44"/>
    <property type="match status" value="1"/>
</dbReference>
<keyword evidence="2" id="KW-0812">Transmembrane</keyword>